<evidence type="ECO:0000256" key="1">
    <source>
        <dbReference type="ARBA" id="ARBA00004196"/>
    </source>
</evidence>
<dbReference type="InterPro" id="IPR003343">
    <property type="entry name" value="Big_2"/>
</dbReference>
<dbReference type="GO" id="GO:0004553">
    <property type="term" value="F:hydrolase activity, hydrolyzing O-glycosyl compounds"/>
    <property type="evidence" value="ECO:0007669"/>
    <property type="project" value="UniProtKB-ARBA"/>
</dbReference>
<dbReference type="EMBL" id="JAPDPJ010000002">
    <property type="protein sequence ID" value="MCW3785252.1"/>
    <property type="molecule type" value="Genomic_DNA"/>
</dbReference>
<dbReference type="InterPro" id="IPR042229">
    <property type="entry name" value="Listeria/Bacterioides_rpt_sf"/>
</dbReference>
<dbReference type="SUPFAM" id="SSF51445">
    <property type="entry name" value="(Trans)glycosidases"/>
    <property type="match status" value="1"/>
</dbReference>
<dbReference type="SUPFAM" id="SSF49265">
    <property type="entry name" value="Fibronectin type III"/>
    <property type="match status" value="1"/>
</dbReference>
<dbReference type="RefSeq" id="WP_301188824.1">
    <property type="nucleotide sequence ID" value="NZ_JAPDPJ010000002.1"/>
</dbReference>
<feature type="signal peptide" evidence="2">
    <location>
        <begin position="1"/>
        <end position="23"/>
    </location>
</feature>
<dbReference type="PANTHER" id="PTHR34154">
    <property type="entry name" value="ALKALI-SENSITIVE LINKAGE PROTEIN 1"/>
    <property type="match status" value="1"/>
</dbReference>
<dbReference type="SMART" id="SM00060">
    <property type="entry name" value="FN3"/>
    <property type="match status" value="2"/>
</dbReference>
<dbReference type="PANTHER" id="PTHR34154:SF3">
    <property type="entry name" value="ALKALI-SENSITIVE LINKAGE PROTEIN 1"/>
    <property type="match status" value="1"/>
</dbReference>
<dbReference type="Pfam" id="PF02368">
    <property type="entry name" value="Big_2"/>
    <property type="match status" value="1"/>
</dbReference>
<dbReference type="Gene3D" id="1.20.1270.90">
    <property type="entry name" value="AF1782-like"/>
    <property type="match status" value="1"/>
</dbReference>
<comment type="subcellular location">
    <subcellularLocation>
        <location evidence="1">Cell envelope</location>
    </subcellularLocation>
</comment>
<evidence type="ECO:0000256" key="2">
    <source>
        <dbReference type="SAM" id="SignalP"/>
    </source>
</evidence>
<keyword evidence="5" id="KW-1185">Reference proteome</keyword>
<keyword evidence="2" id="KW-0732">Signal</keyword>
<dbReference type="CDD" id="cd00063">
    <property type="entry name" value="FN3"/>
    <property type="match status" value="2"/>
</dbReference>
<dbReference type="InterPro" id="IPR003961">
    <property type="entry name" value="FN3_dom"/>
</dbReference>
<dbReference type="InterPro" id="IPR053183">
    <property type="entry name" value="ASL1"/>
</dbReference>
<dbReference type="InterPro" id="IPR013783">
    <property type="entry name" value="Ig-like_fold"/>
</dbReference>
<sequence>MKKLYTIILIGFMFCMSIINVQAQNLLEGWDNTAGTPYDAGWRVDESVSALWGTLNGGDNRYRTNVGFPASNGSDPMIYITLEDTKFGYPVTTTAGKIYELSGKAWRRNGGDGSLTFNFYLADNLLASNPVSSSSITLYGNNVVNTLNGLRFVAPEGFTDGYLLWDVNRSGGYWNDASLWLLNMTELGNALSVTFNVDGGSSVENQYFLEGETYKITVPTEPTRDGYIFDGWYSDEACINVMDFSTAVGVNTTVYAKWNGIKNELNTLISDAKTLLSGGTATGQSYLEAQITIAQEVVDNTAATIEEVTNAFDTLSDAINVYQDVNIYSLQVNDVDLNGFSSTVYDYTYDFATGAIIPDVSAVGSDAATIDITQITEIPGTATVVLTSGDGTTVSYTIAFRYDYMMGWDGNGIGTSTDIPSDFGWACSTPVSWINAADGNDNYAYRFRDNLGVGRVVTHPINNNVFSYPIQLEGGKVYEFTCSNTNMNGTVSTTFGINTSADATGVMLNSQTKLAPRWNATIDYNFIFATPADGGTYYMVWQTSNGSDRNIAWNFKIVETGNALAVTFDTDGGSEVSKQYFANGDTYEVVEPEEPTKEGYTFAGWFTDNSYSELFDFNATVVENTTVYARFVSNDNPDYANITLNNEQLSLPTAKYMNITVNGTSELHLTSEDALLESTINLMSEDAWLYFDSARPSKVASDYASFINVNGNAFNPETDRIAIYGGGTVVIPNGKAIGKQALTVYSSANYSGESMQFEVNKYYRTSELADFNNNVRSFKLKKGYSCTLANNPDGTGFSRVYIASDEDVEVPVMPEGLDFVSFVRVFRWEWVSKKGICGGLGELTNVTWYNDWAAGGYTESPDYEYVPMRHNLGWDSFETINARTNVSHVLGYNEPDHSDQSNCTPEEAIRQWPELFKSGLRLGSPTPDAIRKQWLIDFLAMADSLNYRVDFVVGHMYWNSQTGQSLYNGITDACVNRYGGRPMWITEWNNGANWTTEYWPTASGPLRDADLNIVYDENGNEIIVNRPLSPENSAKQLAWIQDALDGLDRCEYLERHSLYNWVQDARAMVLGGKLTPAGKYFADYKSKVAFSKSKEYIHNWRIAPPLPGYTYSDDFKSFILNWYDHNGETGTNYVLERKLDGETDFTTLATLIPGEDYEYGGDVIYSDLITDKFAEYRIKATSYKGTESIYSRIISLKLDAVVSAPSDLTGTVVSSSILDLSWSLNSDARSYNLKRSSSIDGTYETIGSYLSENTFRDSELTPNTTYYYKISSVNNLGETADSEPIAVTTNAITVPTDIPGVFLSNGDSQVAITWDFQYDVLHRIYRSDSENGDYEIIADNIDATRYADKNLVNGKEYYYKVAAYNSAGEYIDQEVYTVVPTLGQCAYFNFDESNGLIHDLWGGYHGISYETTKSEGITNNAKVFDAARKSYVQVESGITSELNDFTISLWGNFSNKGSRIFDFGNSTGVFMILTPGLRYKITCPSGTYDVTASGHSIPTGEWVNIAISQAGTTFKMYMNGNLIFEDDNAVVKPSDMGENLYNYLIRSRWSSDKYTTCMLDEFRIYNRALNAEEVNALMNESVYSLDLSSNELNLKIGETSQLASDVFPDNAYTGDLVWNTTDENIATVVDGLVTAKGLGSAKVCLETSDGSVVTNCVVNVSTFTGFNKLQSKAYVTLKNSVLTVVSQNQEVIEVYDLTGQLLIKKEKSVGSFDIEVPSRSKLLIVKGSTGWVNKVVELSK</sequence>
<dbReference type="InterPro" id="IPR013378">
    <property type="entry name" value="InlB-like_B-rpt"/>
</dbReference>
<dbReference type="Proteomes" id="UP001209229">
    <property type="component" value="Unassembled WGS sequence"/>
</dbReference>
<protein>
    <submittedName>
        <fullName evidence="4">InlB B-repeat-containing protein</fullName>
    </submittedName>
</protein>
<dbReference type="Gene3D" id="2.60.40.4270">
    <property type="entry name" value="Listeria-Bacteroides repeat domain"/>
    <property type="match status" value="2"/>
</dbReference>
<dbReference type="GO" id="GO:0005975">
    <property type="term" value="P:carbohydrate metabolic process"/>
    <property type="evidence" value="ECO:0007669"/>
    <property type="project" value="UniProtKB-ARBA"/>
</dbReference>
<dbReference type="Gene3D" id="2.60.120.200">
    <property type="match status" value="1"/>
</dbReference>
<organism evidence="4 5">
    <name type="scientific">Plebeiibacterium sediminum</name>
    <dbReference type="NCBI Taxonomy" id="2992112"/>
    <lineage>
        <taxon>Bacteria</taxon>
        <taxon>Pseudomonadati</taxon>
        <taxon>Bacteroidota</taxon>
        <taxon>Bacteroidia</taxon>
        <taxon>Marinilabiliales</taxon>
        <taxon>Marinilabiliaceae</taxon>
        <taxon>Plebeiibacterium</taxon>
    </lineage>
</organism>
<feature type="domain" description="Fibronectin type-III" evidence="3">
    <location>
        <begin position="1204"/>
        <end position="1292"/>
    </location>
</feature>
<gene>
    <name evidence="4" type="ORF">OM075_02180</name>
</gene>
<evidence type="ECO:0000313" key="5">
    <source>
        <dbReference type="Proteomes" id="UP001209229"/>
    </source>
</evidence>
<dbReference type="NCBIfam" id="TIGR02543">
    <property type="entry name" value="List_Bact_rpt"/>
    <property type="match status" value="2"/>
</dbReference>
<dbReference type="Gene3D" id="2.60.40.10">
    <property type="entry name" value="Immunoglobulins"/>
    <property type="match status" value="2"/>
</dbReference>
<dbReference type="SUPFAM" id="SSF49899">
    <property type="entry name" value="Concanavalin A-like lectins/glucanases"/>
    <property type="match status" value="1"/>
</dbReference>
<dbReference type="GO" id="GO:0030313">
    <property type="term" value="C:cell envelope"/>
    <property type="evidence" value="ECO:0007669"/>
    <property type="project" value="UniProtKB-SubCell"/>
</dbReference>
<dbReference type="Pfam" id="PF11790">
    <property type="entry name" value="Glyco_hydro_cc"/>
    <property type="match status" value="1"/>
</dbReference>
<dbReference type="InterPro" id="IPR017853">
    <property type="entry name" value="GH"/>
</dbReference>
<comment type="caution">
    <text evidence="4">The sequence shown here is derived from an EMBL/GenBank/DDBJ whole genome shotgun (WGS) entry which is preliminary data.</text>
</comment>
<reference evidence="4" key="1">
    <citation type="submission" date="2022-10" db="EMBL/GenBank/DDBJ databases">
        <authorList>
            <person name="Yu W.X."/>
        </authorList>
    </citation>
    <scope>NUCLEOTIDE SEQUENCE</scope>
    <source>
        <strain evidence="4">AAT</strain>
    </source>
</reference>
<dbReference type="Pfam" id="PF13385">
    <property type="entry name" value="Laminin_G_3"/>
    <property type="match status" value="1"/>
</dbReference>
<dbReference type="Gene3D" id="2.60.40.1080">
    <property type="match status" value="1"/>
</dbReference>
<feature type="chain" id="PRO_5042065218" evidence="2">
    <location>
        <begin position="24"/>
        <end position="1740"/>
    </location>
</feature>
<dbReference type="InterPro" id="IPR036116">
    <property type="entry name" value="FN3_sf"/>
</dbReference>
<dbReference type="SUPFAM" id="SSF49373">
    <property type="entry name" value="Invasin/intimin cell-adhesion fragments"/>
    <property type="match status" value="1"/>
</dbReference>
<evidence type="ECO:0000259" key="3">
    <source>
        <dbReference type="PROSITE" id="PS50853"/>
    </source>
</evidence>
<dbReference type="InterPro" id="IPR013320">
    <property type="entry name" value="ConA-like_dom_sf"/>
</dbReference>
<evidence type="ECO:0000313" key="4">
    <source>
        <dbReference type="EMBL" id="MCW3785252.1"/>
    </source>
</evidence>
<dbReference type="InterPro" id="IPR008964">
    <property type="entry name" value="Invasin/intimin_cell_adhesion"/>
</dbReference>
<dbReference type="Gene3D" id="2.60.20.10">
    <property type="entry name" value="Crystallins"/>
    <property type="match status" value="1"/>
</dbReference>
<dbReference type="InterPro" id="IPR024655">
    <property type="entry name" value="Asl1_glyco_hydro_catalytic"/>
</dbReference>
<dbReference type="PROSITE" id="PS50853">
    <property type="entry name" value="FN3"/>
    <property type="match status" value="1"/>
</dbReference>
<dbReference type="Pfam" id="PF09479">
    <property type="entry name" value="Flg_new"/>
    <property type="match status" value="2"/>
</dbReference>
<accession>A0AAE3SDU2</accession>
<proteinExistence type="predicted"/>
<name>A0AAE3SDU2_9BACT</name>
<dbReference type="Pfam" id="PF00041">
    <property type="entry name" value="fn3"/>
    <property type="match status" value="1"/>
</dbReference>
<dbReference type="SMART" id="SM00635">
    <property type="entry name" value="BID_2"/>
    <property type="match status" value="1"/>
</dbReference>